<organism evidence="3 4">
    <name type="scientific">Mucilaginibacter conchicola</name>
    <dbReference type="NCBI Taxonomy" id="2303333"/>
    <lineage>
        <taxon>Bacteria</taxon>
        <taxon>Pseudomonadati</taxon>
        <taxon>Bacteroidota</taxon>
        <taxon>Sphingobacteriia</taxon>
        <taxon>Sphingobacteriales</taxon>
        <taxon>Sphingobacteriaceae</taxon>
        <taxon>Mucilaginibacter</taxon>
    </lineage>
</organism>
<name>A0A372NSG4_9SPHI</name>
<dbReference type="AlphaFoldDB" id="A0A372NSG4"/>
<feature type="chain" id="PRO_5016827800" description="TonB-dependent receptor plug domain-containing protein" evidence="1">
    <location>
        <begin position="21"/>
        <end position="797"/>
    </location>
</feature>
<evidence type="ECO:0000313" key="4">
    <source>
        <dbReference type="Proteomes" id="UP000264217"/>
    </source>
</evidence>
<feature type="domain" description="TonB-dependent receptor plug" evidence="2">
    <location>
        <begin position="598"/>
        <end position="692"/>
    </location>
</feature>
<dbReference type="Pfam" id="PF07715">
    <property type="entry name" value="Plug"/>
    <property type="match status" value="1"/>
</dbReference>
<proteinExistence type="predicted"/>
<comment type="caution">
    <text evidence="3">The sequence shown here is derived from an EMBL/GenBank/DDBJ whole genome shotgun (WGS) entry which is preliminary data.</text>
</comment>
<keyword evidence="1" id="KW-0732">Signal</keyword>
<dbReference type="InterPro" id="IPR012910">
    <property type="entry name" value="Plug_dom"/>
</dbReference>
<dbReference type="Proteomes" id="UP000264217">
    <property type="component" value="Unassembled WGS sequence"/>
</dbReference>
<dbReference type="Gene3D" id="2.60.40.1930">
    <property type="match status" value="1"/>
</dbReference>
<sequence>MRRILLCVLSLTGFALPLSAQVTQPGVTADNFVQNLKTAVANVVVEKAYLHFDRACYTAGDTIYFKAYVTSGEKHEPTKVSGVLHADLISDRDSVIQSLLLQINNGTASGDFALAGYLHKGNYRVRAYTQWMRNYGDKSFFNRIIPINGNTVTASAAVTKTAGKPDVQFFAEAGTFVTGIPARIAFKAIGNNGLGTDVQGVVVDNTGATVTKFKSAHLGMGHFYLTAAAGKTYSAKLTFADGSTSTIELPKPESKGIAMMVNNADPAKFSVDINTTKAYYLENKNKNITIIIAAQSVVKTVKTVLDNQVIGFDMPVKDLPSGVVNIVLFGPDGNAVGERMLFVQGNDILNSTLSSDKQAYNSADKTALNLTVKQPDGSPAKGSFSVSVVNEGADVCKDMAADNILSYVLLTSDIRGYIEQPGYYFDNVNADTRNNLDILMLTQGYRGLVKLAEEKPVATTYKPEGNLQLKGRLTTKAGKPLVNEKISVLTDASQSAIATTDNEGKFAFNNVSFNNGSKFILNVENKSSRKNATITIEKTNAAVPVIADKATSADAIFPAYVQSANMVMNNLNAIKGAKKTTGAAYHTTSLLGPGKADQVIFRKDIPNSTNLSLGLQNIVRGVDFLNGQPFLRMSNAVANGSVVKEPMMVVIDGTLLTGGGSIDNVLIQDVDNVEVLKGANALIYGMGSGAGVMIINTKQGGVDSEPVSNEMAPGIVSVIPQGYYIAHTFYNPVYSPVLPKNIFSRPTVFWKADVNTDDTGMATFSFNNTAPGVYRVLFEGIDTGGHLGRAMYRYTVK</sequence>
<accession>A0A372NSG4</accession>
<dbReference type="Gene3D" id="2.170.130.10">
    <property type="entry name" value="TonB-dependent receptor, plug domain"/>
    <property type="match status" value="1"/>
</dbReference>
<evidence type="ECO:0000256" key="1">
    <source>
        <dbReference type="SAM" id="SignalP"/>
    </source>
</evidence>
<evidence type="ECO:0000259" key="2">
    <source>
        <dbReference type="Pfam" id="PF07715"/>
    </source>
</evidence>
<feature type="signal peptide" evidence="1">
    <location>
        <begin position="1"/>
        <end position="20"/>
    </location>
</feature>
<dbReference type="InterPro" id="IPR037066">
    <property type="entry name" value="Plug_dom_sf"/>
</dbReference>
<dbReference type="OrthoDB" id="679547at2"/>
<dbReference type="SUPFAM" id="SSF56935">
    <property type="entry name" value="Porins"/>
    <property type="match status" value="1"/>
</dbReference>
<dbReference type="RefSeq" id="WP_117391627.1">
    <property type="nucleotide sequence ID" value="NZ_QWDC01000002.1"/>
</dbReference>
<protein>
    <recommendedName>
        <fullName evidence="2">TonB-dependent receptor plug domain-containing protein</fullName>
    </recommendedName>
</protein>
<evidence type="ECO:0000313" key="3">
    <source>
        <dbReference type="EMBL" id="RFZ91914.1"/>
    </source>
</evidence>
<gene>
    <name evidence="3" type="ORF">D0C36_10720</name>
</gene>
<reference evidence="3 4" key="1">
    <citation type="submission" date="2018-08" db="EMBL/GenBank/DDBJ databases">
        <title>Mucilaginibacter sp. MYSH2.</title>
        <authorList>
            <person name="Seo T."/>
        </authorList>
    </citation>
    <scope>NUCLEOTIDE SEQUENCE [LARGE SCALE GENOMIC DNA]</scope>
    <source>
        <strain evidence="3 4">MYSH2</strain>
    </source>
</reference>
<dbReference type="EMBL" id="QWDC01000002">
    <property type="protein sequence ID" value="RFZ91914.1"/>
    <property type="molecule type" value="Genomic_DNA"/>
</dbReference>
<keyword evidence="4" id="KW-1185">Reference proteome</keyword>